<dbReference type="InterPro" id="IPR011008">
    <property type="entry name" value="Dimeric_a/b-barrel"/>
</dbReference>
<protein>
    <recommendedName>
        <fullName evidence="5">L-rhamnose mutarotase</fullName>
        <ecNumber evidence="5">5.1.3.32</ecNumber>
    </recommendedName>
</protein>
<name>V2XXY3_9FIRM</name>
<organism evidence="6 7">
    <name type="scientific">Catonella morbi ATCC 51271</name>
    <dbReference type="NCBI Taxonomy" id="592026"/>
    <lineage>
        <taxon>Bacteria</taxon>
        <taxon>Bacillati</taxon>
        <taxon>Bacillota</taxon>
        <taxon>Clostridia</taxon>
        <taxon>Lachnospirales</taxon>
        <taxon>Lachnospiraceae</taxon>
        <taxon>Catonella</taxon>
    </lineage>
</organism>
<accession>V2XXY3</accession>
<keyword evidence="7" id="KW-1185">Reference proteome</keyword>
<dbReference type="AlphaFoldDB" id="V2XXY3"/>
<dbReference type="OrthoDB" id="9799608at2"/>
<dbReference type="RefSeq" id="WP_023355978.1">
    <property type="nucleotide sequence ID" value="NZ_KI535371.1"/>
</dbReference>
<dbReference type="eggNOG" id="COG3254">
    <property type="taxonomic scope" value="Bacteria"/>
</dbReference>
<dbReference type="NCBIfam" id="TIGR02625">
    <property type="entry name" value="YiiL_rotase"/>
    <property type="match status" value="1"/>
</dbReference>
<dbReference type="Gene3D" id="3.30.70.100">
    <property type="match status" value="1"/>
</dbReference>
<dbReference type="EC" id="5.1.3.32" evidence="5"/>
<dbReference type="InterPro" id="IPR008000">
    <property type="entry name" value="Rham/fucose_mutarotase"/>
</dbReference>
<dbReference type="HOGENOM" id="CLU_100689_2_0_9"/>
<evidence type="ECO:0000256" key="5">
    <source>
        <dbReference type="NCBIfam" id="TIGR02625"/>
    </source>
</evidence>
<dbReference type="Pfam" id="PF05336">
    <property type="entry name" value="rhaM"/>
    <property type="match status" value="1"/>
</dbReference>
<proteinExistence type="inferred from homology"/>
<evidence type="ECO:0000256" key="2">
    <source>
        <dbReference type="ARBA" id="ARBA00023235"/>
    </source>
</evidence>
<dbReference type="GO" id="GO:0062192">
    <property type="term" value="F:L-rhamnose mutarotase activity"/>
    <property type="evidence" value="ECO:0007669"/>
    <property type="project" value="UniProtKB-UniRule"/>
</dbReference>
<keyword evidence="1" id="KW-0963">Cytoplasm</keyword>
<evidence type="ECO:0000313" key="6">
    <source>
        <dbReference type="EMBL" id="ESL01578.1"/>
    </source>
</evidence>
<dbReference type="SUPFAM" id="SSF54909">
    <property type="entry name" value="Dimeric alpha+beta barrel"/>
    <property type="match status" value="1"/>
</dbReference>
<reference evidence="6 7" key="1">
    <citation type="submission" date="2013-06" db="EMBL/GenBank/DDBJ databases">
        <authorList>
            <person name="Weinstock G."/>
            <person name="Sodergren E."/>
            <person name="Clifton S."/>
            <person name="Fulton L."/>
            <person name="Fulton B."/>
            <person name="Courtney L."/>
            <person name="Fronick C."/>
            <person name="Harrison M."/>
            <person name="Strong C."/>
            <person name="Farmer C."/>
            <person name="Delahaunty K."/>
            <person name="Markovic C."/>
            <person name="Hall O."/>
            <person name="Minx P."/>
            <person name="Tomlinson C."/>
            <person name="Mitreva M."/>
            <person name="Nelson J."/>
            <person name="Hou S."/>
            <person name="Wollam A."/>
            <person name="Pepin K.H."/>
            <person name="Johnson M."/>
            <person name="Bhonagiri V."/>
            <person name="Nash W.E."/>
            <person name="Warren W."/>
            <person name="Chinwalla A."/>
            <person name="Mardis E.R."/>
            <person name="Wilson R.K."/>
        </authorList>
    </citation>
    <scope>NUCLEOTIDE SEQUENCE [LARGE SCALE GENOMIC DNA]</scope>
    <source>
        <strain evidence="6 7">ATCC 51271</strain>
    </source>
</reference>
<evidence type="ECO:0000256" key="1">
    <source>
        <dbReference type="ARBA" id="ARBA00022490"/>
    </source>
</evidence>
<keyword evidence="2" id="KW-0413">Isomerase</keyword>
<evidence type="ECO:0000313" key="7">
    <source>
        <dbReference type="Proteomes" id="UP000018227"/>
    </source>
</evidence>
<evidence type="ECO:0000256" key="4">
    <source>
        <dbReference type="ARBA" id="ARBA00023308"/>
    </source>
</evidence>
<dbReference type="PANTHER" id="PTHR34389:SF2">
    <property type="entry name" value="L-RHAMNOSE MUTAROTASE"/>
    <property type="match status" value="1"/>
</dbReference>
<dbReference type="GO" id="GO:0019301">
    <property type="term" value="P:rhamnose catabolic process"/>
    <property type="evidence" value="ECO:0007669"/>
    <property type="project" value="UniProtKB-UniRule"/>
</dbReference>
<dbReference type="Proteomes" id="UP000018227">
    <property type="component" value="Unassembled WGS sequence"/>
</dbReference>
<keyword evidence="3" id="KW-0119">Carbohydrate metabolism</keyword>
<dbReference type="InterPro" id="IPR013448">
    <property type="entry name" value="L-rhamnose_mutarotase"/>
</dbReference>
<gene>
    <name evidence="6" type="ORF">GCWU0000282_003137</name>
</gene>
<dbReference type="GO" id="GO:0005737">
    <property type="term" value="C:cytoplasm"/>
    <property type="evidence" value="ECO:0007669"/>
    <property type="project" value="InterPro"/>
</dbReference>
<evidence type="ECO:0000256" key="3">
    <source>
        <dbReference type="ARBA" id="ARBA00023277"/>
    </source>
</evidence>
<comment type="caution">
    <text evidence="6">The sequence shown here is derived from an EMBL/GenBank/DDBJ whole genome shotgun (WGS) entry which is preliminary data.</text>
</comment>
<dbReference type="PANTHER" id="PTHR34389">
    <property type="entry name" value="L-RHAMNOSE MUTAROTASE"/>
    <property type="match status" value="1"/>
</dbReference>
<sequence>MYKGFKMKLYPGMEEEYKKRHNELWDEMKDMIQEHGGKNYSIFLDRDTNMLFGYIEIENEEKWKKGAETAINRKWWHYMADIMETNEDESPVSWDLNLMFHLD</sequence>
<dbReference type="HAMAP" id="MF_01663">
    <property type="entry name" value="L_rham_rotase"/>
    <property type="match status" value="1"/>
</dbReference>
<dbReference type="STRING" id="592026.GCWU0000282_003137"/>
<dbReference type="EMBL" id="ACIL03000021">
    <property type="protein sequence ID" value="ESL01578.1"/>
    <property type="molecule type" value="Genomic_DNA"/>
</dbReference>
<keyword evidence="4" id="KW-0684">Rhamnose metabolism</keyword>